<dbReference type="Gene3D" id="1.10.238.160">
    <property type="match status" value="1"/>
</dbReference>
<accession>A0AAJ6NAE8</accession>
<sequence length="80" mass="9378">MKVQGCVEKKPKISDNYVLWDVETVMSVLGYKSRSGFYRAVKKLNMPKPIKIGQKARWRKQEVLDWIDSCPKTDYNINQV</sequence>
<dbReference type="AlphaFoldDB" id="A0AAJ6NAE8"/>
<protein>
    <submittedName>
        <fullName evidence="1">AlpA family phage regulatory protein</fullName>
    </submittedName>
</protein>
<organism evidence="1 2">
    <name type="scientific">Phocoenobacter skyensis</name>
    <dbReference type="NCBI Taxonomy" id="97481"/>
    <lineage>
        <taxon>Bacteria</taxon>
        <taxon>Pseudomonadati</taxon>
        <taxon>Pseudomonadota</taxon>
        <taxon>Gammaproteobacteria</taxon>
        <taxon>Pasteurellales</taxon>
        <taxon>Pasteurellaceae</taxon>
        <taxon>Phocoenobacter</taxon>
    </lineage>
</organism>
<dbReference type="EMBL" id="JASAYQ010000011">
    <property type="protein sequence ID" value="MDP8173165.1"/>
    <property type="molecule type" value="Genomic_DNA"/>
</dbReference>
<dbReference type="Pfam" id="PF05930">
    <property type="entry name" value="Phage_AlpA"/>
    <property type="match status" value="1"/>
</dbReference>
<gene>
    <name evidence="1" type="ORF">QJU93_07315</name>
</gene>
<dbReference type="InterPro" id="IPR010260">
    <property type="entry name" value="AlpA"/>
</dbReference>
<comment type="caution">
    <text evidence="1">The sequence shown here is derived from an EMBL/GenBank/DDBJ whole genome shotgun (WGS) entry which is preliminary data.</text>
</comment>
<evidence type="ECO:0000313" key="2">
    <source>
        <dbReference type="Proteomes" id="UP001236239"/>
    </source>
</evidence>
<dbReference type="Proteomes" id="UP001236239">
    <property type="component" value="Unassembled WGS sequence"/>
</dbReference>
<reference evidence="1" key="1">
    <citation type="journal article" date="2023" name="Front. Microbiol.">
        <title>Phylogeography and host specificity of Pasteurellaceae pathogenic to sea-farmed fish in the north-east Atlantic.</title>
        <authorList>
            <person name="Gulla S."/>
            <person name="Colquhoun D.J."/>
            <person name="Olsen A.B."/>
            <person name="Spilsberg B."/>
            <person name="Lagesen K."/>
            <person name="Aakesson C.P."/>
            <person name="Strom S."/>
            <person name="Manji F."/>
            <person name="Birkbeck T.H."/>
            <person name="Nilsen H.K."/>
        </authorList>
    </citation>
    <scope>NUCLEOTIDE SEQUENCE</scope>
    <source>
        <strain evidence="1">TW16_20</strain>
    </source>
</reference>
<evidence type="ECO:0000313" key="1">
    <source>
        <dbReference type="EMBL" id="MDP8173165.1"/>
    </source>
</evidence>
<name>A0AAJ6NAE8_9PAST</name>
<proteinExistence type="predicted"/>
<dbReference type="RefSeq" id="WP_306373772.1">
    <property type="nucleotide sequence ID" value="NZ_JASAYK010000002.1"/>
</dbReference>